<dbReference type="Gene3D" id="3.30.70.3290">
    <property type="match status" value="1"/>
</dbReference>
<dbReference type="PATRIC" id="fig|1330534.3.peg.1942"/>
<dbReference type="InterPro" id="IPR016039">
    <property type="entry name" value="Thiolase-like"/>
</dbReference>
<dbReference type="Pfam" id="PF22621">
    <property type="entry name" value="CurL-like_PKS_C"/>
    <property type="match status" value="1"/>
</dbReference>
<dbReference type="SUPFAM" id="SSF53901">
    <property type="entry name" value="Thiolase-like"/>
    <property type="match status" value="1"/>
</dbReference>
<dbReference type="InterPro" id="IPR020845">
    <property type="entry name" value="AMP-binding_CS"/>
</dbReference>
<comment type="cofactor">
    <cofactor evidence="2">
        <name>pantetheine 4'-phosphate</name>
        <dbReference type="ChEBI" id="CHEBI:47942"/>
    </cofactor>
</comment>
<dbReference type="InterPro" id="IPR045851">
    <property type="entry name" value="AMP-bd_C_sf"/>
</dbReference>
<dbReference type="InterPro" id="IPR013968">
    <property type="entry name" value="PKS_KR"/>
</dbReference>
<dbReference type="Gene3D" id="2.30.38.10">
    <property type="entry name" value="Luciferase, Domain 3"/>
    <property type="match status" value="2"/>
</dbReference>
<dbReference type="InterPro" id="IPR013120">
    <property type="entry name" value="FAR_NAD-bd"/>
</dbReference>
<dbReference type="Pfam" id="PF08659">
    <property type="entry name" value="KR"/>
    <property type="match status" value="1"/>
</dbReference>
<keyword evidence="11" id="KW-0443">Lipid metabolism</keyword>
<dbReference type="OrthoDB" id="9765680at2"/>
<evidence type="ECO:0000313" key="28">
    <source>
        <dbReference type="Proteomes" id="UP000016860"/>
    </source>
</evidence>
<keyword evidence="7" id="KW-0808">Transferase</keyword>
<evidence type="ECO:0000259" key="26">
    <source>
        <dbReference type="PROSITE" id="PS52004"/>
    </source>
</evidence>
<evidence type="ECO:0000256" key="8">
    <source>
        <dbReference type="ARBA" id="ARBA00022832"/>
    </source>
</evidence>
<dbReference type="Pfam" id="PF21394">
    <property type="entry name" value="Beta-ketacyl_N"/>
    <property type="match status" value="1"/>
</dbReference>
<dbReference type="RefSeq" id="WP_020815481.1">
    <property type="nucleotide sequence ID" value="NZ_ATAY01000031.1"/>
</dbReference>
<dbReference type="GO" id="GO:0034081">
    <property type="term" value="C:polyketide synthase complex"/>
    <property type="evidence" value="ECO:0007669"/>
    <property type="project" value="UniProtKB-ARBA"/>
</dbReference>
<dbReference type="InterPro" id="IPR006162">
    <property type="entry name" value="Ppantetheine_attach_site"/>
</dbReference>
<dbReference type="CDD" id="cd08953">
    <property type="entry name" value="KR_2_SDR_x"/>
    <property type="match status" value="1"/>
</dbReference>
<dbReference type="SMART" id="SM00825">
    <property type="entry name" value="PKS_KS"/>
    <property type="match status" value="1"/>
</dbReference>
<dbReference type="Pfam" id="PF00550">
    <property type="entry name" value="PP-binding"/>
    <property type="match status" value="3"/>
</dbReference>
<dbReference type="InterPro" id="IPR014043">
    <property type="entry name" value="Acyl_transferase_dom"/>
</dbReference>
<dbReference type="SMART" id="SM00822">
    <property type="entry name" value="PKS_KR"/>
    <property type="match status" value="1"/>
</dbReference>
<dbReference type="InterPro" id="IPR016035">
    <property type="entry name" value="Acyl_Trfase/lysoPLipase"/>
</dbReference>
<proteinExistence type="inferred from homology"/>
<evidence type="ECO:0000256" key="19">
    <source>
        <dbReference type="ARBA" id="ARBA00058455"/>
    </source>
</evidence>
<dbReference type="Gene3D" id="3.40.50.980">
    <property type="match status" value="4"/>
</dbReference>
<comment type="caution">
    <text evidence="27">The sequence shown here is derived from an EMBL/GenBank/DDBJ whole genome shotgun (WGS) entry which is preliminary data.</text>
</comment>
<evidence type="ECO:0000256" key="17">
    <source>
        <dbReference type="ARBA" id="ARBA00052119"/>
    </source>
</evidence>
<dbReference type="EC" id="2.3.1.292" evidence="20"/>
<evidence type="ECO:0000256" key="5">
    <source>
        <dbReference type="ARBA" id="ARBA00022553"/>
    </source>
</evidence>
<evidence type="ECO:0000256" key="18">
    <source>
        <dbReference type="ARBA" id="ARBA00052745"/>
    </source>
</evidence>
<dbReference type="Gene3D" id="3.30.70.250">
    <property type="entry name" value="Malonyl-CoA ACP transacylase, ACP-binding"/>
    <property type="match status" value="1"/>
</dbReference>
<dbReference type="SMART" id="SM00823">
    <property type="entry name" value="PKS_PP"/>
    <property type="match status" value="2"/>
</dbReference>
<dbReference type="InterPro" id="IPR018201">
    <property type="entry name" value="Ketoacyl_synth_AS"/>
</dbReference>
<dbReference type="EMBL" id="ATAY01000031">
    <property type="protein sequence ID" value="EPR11937.1"/>
    <property type="molecule type" value="Genomic_DNA"/>
</dbReference>
<evidence type="ECO:0000256" key="7">
    <source>
        <dbReference type="ARBA" id="ARBA00022679"/>
    </source>
</evidence>
<dbReference type="PROSITE" id="PS52004">
    <property type="entry name" value="KS3_2"/>
    <property type="match status" value="1"/>
</dbReference>
<evidence type="ECO:0000256" key="23">
    <source>
        <dbReference type="ARBA" id="ARBA00078169"/>
    </source>
</evidence>
<keyword evidence="9" id="KW-0521">NADP</keyword>
<keyword evidence="10" id="KW-0560">Oxidoreductase</keyword>
<dbReference type="PROSITE" id="PS00455">
    <property type="entry name" value="AMP_BINDING"/>
    <property type="match status" value="1"/>
</dbReference>
<dbReference type="Gene3D" id="3.40.50.720">
    <property type="entry name" value="NAD(P)-binding Rossmann-like Domain"/>
    <property type="match status" value="2"/>
</dbReference>
<dbReference type="CDD" id="cd00833">
    <property type="entry name" value="PKS"/>
    <property type="match status" value="1"/>
</dbReference>
<dbReference type="Gene3D" id="3.30.559.10">
    <property type="entry name" value="Chloramphenicol acetyltransferase-like domain"/>
    <property type="match status" value="2"/>
</dbReference>
<comment type="similarity">
    <text evidence="3">Belongs to the ATP-dependent AMP-binding enzyme family.</text>
</comment>
<gene>
    <name evidence="27" type="ORF">L323_09735</name>
</gene>
<dbReference type="Proteomes" id="UP000016860">
    <property type="component" value="Unassembled WGS sequence"/>
</dbReference>
<feature type="domain" description="Carrier" evidence="25">
    <location>
        <begin position="1452"/>
        <end position="1527"/>
    </location>
</feature>
<dbReference type="FunFam" id="3.30.300.30:FF:000010">
    <property type="entry name" value="Enterobactin synthetase component F"/>
    <property type="match status" value="1"/>
</dbReference>
<dbReference type="FunFam" id="3.40.50.980:FF:000001">
    <property type="entry name" value="Non-ribosomal peptide synthetase"/>
    <property type="match status" value="2"/>
</dbReference>
<dbReference type="InterPro" id="IPR014030">
    <property type="entry name" value="Ketoacyl_synth_N"/>
</dbReference>
<evidence type="ECO:0000256" key="22">
    <source>
        <dbReference type="ARBA" id="ARBA00075053"/>
    </source>
</evidence>
<dbReference type="Pfam" id="PF02801">
    <property type="entry name" value="Ketoacyl-synt_C"/>
    <property type="match status" value="1"/>
</dbReference>
<evidence type="ECO:0000256" key="16">
    <source>
        <dbReference type="ARBA" id="ARBA00051971"/>
    </source>
</evidence>
<dbReference type="SUPFAM" id="SSF52777">
    <property type="entry name" value="CoA-dependent acyltransferases"/>
    <property type="match status" value="4"/>
</dbReference>
<sequence length="3964" mass="448716">MEEINNKNGLEVAVIGLAGRFPGANNINEFWSNLKNGIESISFFSDSELIENGVDINCLNDPEYVKAKGMVSNAEYFDPYFFGYTPSEAEVMDPQIRVFFECVWEALENAGYDPFSYKKPIGLYAGASDNVHWRQRASLFGNSDVDMLTKTILSNRDCLSTLIAYKLNFKGPSITLQTACSTSLVAIHMACQSLLNGECSIALAGGVSIMLPQITGYKYEDGMTLSPDGHCRTFDEKSRGTVMSNGAGVVVLKTLEDAINDGDHIYAVVKGSAINNDGNRKVGFTAPSVLGQAEVIRDSLMMAEVEEESISYIETHGTGTPVGDPIELEALKFAFNTDMKQYCALGALKTNIGHLDAASGVAGFIKTVLALKNRELPPSLHYENPNPSIDFDNSPFFVNKRLNKWENEKYPLRAGVSSFGIGGTNAHIILEEAPILYEPASKNSWCMIPLSAKTQNALDKLSGNLAYYLEQNPDISLPDLAYTMQIGRTQFKYRRAVVFQNVKGAISELNKTYIAEIAKADQNTVVFMFPGQGYQYINIGLELYQSDPYFRKEMDRCFAVLKPMLHFDIKNILFPMDKFNNINNVSITDTLVAQPLNFILEYSLAKSLIKWGVKPDALIGHSLGEYVAACLAEVFTLEDALDLIVLRGKLMQEQPAGIMLSVMISEEELRPLLTEEISLAAVNSSSVCVVSGSKQAMELFEKQLNEMGLQGIRLPVSHAFHSSAMKSMIPSFLNKLERIKLNKPKIPYISNVTGTWITAKEATAPEYWAEHILGTVRFADGITELLKNDNTVFIEVGAGWTLNTSVRLHEDYTPRTPVVNLIRHVREDVEEQSPRSQIMNLFNSIQEAPSDMAFLLNQLGTLWCVGVKIDWNQFYKNEKRRRIPLPTYPFERKRYWIDMDYNQSYEKLTQTYKKKDINNWFSIPSWERTDLPYSNISVDTGKNILVFTNTLEFSSKLIESMELSNCNLRIVRVGAEFYKETRCSYFINPVKDKDYKSLFIDLDKSKFTPDVILYLWTLTDDTPCKLDKSKVKNAVDMGLYGLIYIVQAIGELNFLEKVSIKVVTNNMHIVTGEESVNPEKSVVIGPIKTIPKEYHNIKCTGIDIDLPQTDKIKERQLINCLFSELTVSTDDPLVAYRGKYRWVQNFKPIQLKECHGIPSRLRENGVYVITGGLGGISLAMSEYLAKTVRAKLVLIGRTEVPPSENWDDYLNSSEKDCKLSDKIIKIKGLQESGAEVLLINADVSDTYQMSRAMSIIHERFGEVNGIIHGAGLPDGGMIQLRNRATTDCVIAPKIYGALEINKFIENNKLDFLILCSSLNSIIAPYGQIGYSSANSFLDAFSQYQSNQAGIYSVSINWDSWKEVGMAVESLKNGNSLVNLETGMLTTEGIEVLKRILDSNLPDYILSQLIVSTYPLELYLKGMPELENKESKLYMEENQHCGEELDRNIKNAISKDEIELILVKIFQRLLGVEEINKYDDFFELGGDSLKATVMVTKIYNELNTKISLKDIFNLRTIQSISDFIVSGEKLAYEEIKKIEDKEYYEASSAQKRMYILQQIEKDSTAYNMSSALFIEGEFDTGKVDRAFGKLIERHETLRTSFETIDGLIVQRVHNIDTIDFSIKKISVNSEIEVKEKVNSFLEPFELGKAPLLRAGVIELSETRHILMFDMHHIISDGVSMDILAREFAALYEGRELPELRIQYKDYSAWQNRMKADDRIRKQEEYWLKVFQGEIPVLNLPEDFTRPRVQSFEGDSIAFDVAPEVAKGLEKLAGDTGATLYMVLLAAYNVLLSKYTGQEDIIVGTPIAGRPHADLENLMGIFVNTLAMRNYPECRKTFRKFVEEVRENALRAYENQNFQFEELVEKLDTRRDISRNPLFDTMFVLQSAGTTSAKETGHRFKPYETADRTAKFDLSLLATVSGDKISFLINYCTKLFKKETVERIAGHFKNLLHEIVKNAEKKLQDMDMMSNMEKESIIYGFNNTKAEYPGDKTIHELIKEQVGRTPENIAVVHGEEKISYRELDSRAEAVSQNIMEKGIDCDEVVGILLNPSVDMFTAILGVLKAGAAYLPIDANYPQQRIEYMLKDSRVKLLVSTEEMSRKIEFDGDIIEIGSIRTPAERKEVVKTITKPNHMAYVIYTSGSTGMPKGVVVEHRALVNLCWWHIDRYGVTERDRATKYAGTGFDASVWEIFPYLLRGAAIHIIPEEIKLDVDKINEYYEKNEISISFLPTQICEQFMQLENKSLRYLLTGGDKLKYYKKQSYELVNNYGPTENTVVATCYTVKNSSTNIPIGKPINNTRVYILNGNKVQPVGVAGELCISGESLARGYMNHEKLTQEKFTENPFVQGERIYRTGDMARWLPDGNIEYLGRMDEQVKIRGFRIELAEIESVLKKQIGVKDAAVAVKEKSGDKSICAYIVSDQKIRASDIKDSLRKELPEYMVPAYILQIEKIPVTRNGKLDKGALPEPEAVSGREYIAPRNKMEETIAGIFEEILGVTAMGIEDNFFEMGGHSLRATRVVNQIEAKTGVRLPMKTIFTAPTVKLLAKEVEGVKEKEYIPIPQTEEKEIYPMSSAQKRLYLINQIDDTGITYNMPVELEMQGTLDFERLKSVLEQLTERHEVLRTSFQIQDGEAVQKVAKEVRIELEYEEWTKEENLLSGFVHPFDLGKAPLMRMKAVKTGGDKTILMFDMHHIISDGMSISILTKELFRLYNREQLKPLRVQYKDYSEWLRTRDLSKQKKYWKGVFAESVPVLDLPLDHSRPQIQSYAGSSINGMLTAKQKKAVDELCRKTGATAYMVLLSTMMIMLGKYSRQEDIVVGSPISGRTHKDTEQMMGMFVNTLAMRGYPKGDKKYLDFLKEVRESALNAYENQEYPFEELVESVEIQRDLSRNPLFDVMFVLQNNEQVNFEMNGLKMASIDSEHNIAKFDLTLNMSETEDGYAMNWEYCTDLFAQRSVERMMKHFSHLVDEITANPEGKISELSMLDEEEKRLVVDTFNDTAVEYPSGKTVVELFEEQAQKAPDNIAVVFEEEKMTYKELNEKANQLAYRLRKLGVKPDDRVAILTQRSFEMIIGILGIIKAGGAYVPMDPGYPEERIRYMLEDCRPKAILLGRVELSVETDIPDIDLFDREVYNGGTENPGHVNTPNDLLYIIYTSGTMGRPKGVMIENAGITNLKGYFKDAFGINAKDNILQFANCCFDASVWEIYMTLLHGATLVIPNQDQIQDISKLVMLLKQKDVSVATLPPVYYAKLGDVQIRVLITAGSEANHEIAQKTGGRYINAYGPTETTICASHWEYNKNSGIPERLPIGKPINNLQIYILDGMELCGIGVPGELCIAGVGLARGYLNLPELTAEMFVKNPFGKGRMYRTGDLARWMTDGNIEFLGRIDDQVKIRGYRVELSEIENVLRKLDKIDDAAVVASEDKSGDKCIYAYIVSKYEVMPDKVREILSGKLPLYMIPTHIMQIDSIPLTKNGKIHKKKLPQIELNAKTKYVAPENGLQEKLCRVVCEVLGLERVGINDDIFELGVNSMKAINIVGRLKKLGVDLSIQSVFNKKTVAKMSQEIIRDSEVEIKELNPEVSLYSKYNELISSNMIDNNIEVNENSLGNVLVTGSTGFLGAHIVDNLINVEKGKIYCVVRSTSVIDGYERIRKVFKYYFGNRYDSLIGERIMVVPGNIEDNDIESRLPGNIQTVIHAASTTKHYGFYTDFYKSNVLGTENILNFASKIGAKFTYVSTISVCGSIPKDSVKNYFDERDFYIGQDLSLSNYIATKFMAEKAVLNAFSAGSDALIIRVGNLTNRYSDGMTMMNYQDNIFANNIKSIIDMGYVTDEILDFQLQFSAVDKTAEGIVKICRNHCNKFSVYHLYNEKKVTFSKLYEAIKEAGIDLKYTEDDIILEQYRNNRINERLFEQLVLMTENSNSKLKVPAVRCEFTDWFLGRIGFEWPEIDEKYLQKTVGEYNNLEFWKK</sequence>
<evidence type="ECO:0000256" key="4">
    <source>
        <dbReference type="ARBA" id="ARBA00022450"/>
    </source>
</evidence>
<dbReference type="InterPro" id="IPR001227">
    <property type="entry name" value="Ac_transferase_dom_sf"/>
</dbReference>
<dbReference type="InterPro" id="IPR001242">
    <property type="entry name" value="Condensation_dom"/>
</dbReference>
<evidence type="ECO:0000256" key="10">
    <source>
        <dbReference type="ARBA" id="ARBA00023002"/>
    </source>
</evidence>
<keyword evidence="12" id="KW-0045">Antibiotic biosynthesis</keyword>
<dbReference type="NCBIfam" id="NF003417">
    <property type="entry name" value="PRK04813.1"/>
    <property type="match status" value="2"/>
</dbReference>
<accession>U4R2K7</accession>
<evidence type="ECO:0000256" key="15">
    <source>
        <dbReference type="ARBA" id="ARBA00050973"/>
    </source>
</evidence>
<protein>
    <recommendedName>
        <fullName evidence="21">Phenolphthiocerol/phthiocerol polyketide synthase subunit E</fullName>
        <ecNumber evidence="20">2.3.1.292</ecNumber>
    </recommendedName>
    <alternativeName>
        <fullName evidence="23">(Phenol)carboxyphthiodiolenone synthase subunit E</fullName>
    </alternativeName>
    <alternativeName>
        <fullName evidence="24">Beta-ketoacyl-acyl-carrier-protein synthase I</fullName>
    </alternativeName>
    <alternativeName>
        <fullName evidence="22">Phthiocerol synthesis polyketide synthase type I PpsE</fullName>
    </alternativeName>
</protein>
<dbReference type="GO" id="GO:0031177">
    <property type="term" value="F:phosphopantetheine binding"/>
    <property type="evidence" value="ECO:0007669"/>
    <property type="project" value="InterPro"/>
</dbReference>
<dbReference type="FunFam" id="3.40.50.12780:FF:000012">
    <property type="entry name" value="Non-ribosomal peptide synthetase"/>
    <property type="match status" value="1"/>
</dbReference>
<dbReference type="Pfam" id="PF00698">
    <property type="entry name" value="Acyl_transf_1"/>
    <property type="match status" value="1"/>
</dbReference>
<comment type="catalytic activity">
    <reaction evidence="17">
        <text>docosanoyl-[(phenol)carboxyphthiodiolenone synthase] + 2 (S)-methylmalonyl-CoA + 3 malonyl-CoA + 5 NADPH + 10 H(+) = C34-carboxyphthiodiolenone-[(phenol)carboxyphthiodiolenone synthase] + 5 CO2 + 5 NADP(+) + 5 CoA + 2 H2O</text>
        <dbReference type="Rhea" id="RHEA:57752"/>
        <dbReference type="Rhea" id="RHEA-COMP:14987"/>
        <dbReference type="Rhea" id="RHEA-COMP:14988"/>
        <dbReference type="ChEBI" id="CHEBI:15377"/>
        <dbReference type="ChEBI" id="CHEBI:15378"/>
        <dbReference type="ChEBI" id="CHEBI:16526"/>
        <dbReference type="ChEBI" id="CHEBI:57287"/>
        <dbReference type="ChEBI" id="CHEBI:57327"/>
        <dbReference type="ChEBI" id="CHEBI:57384"/>
        <dbReference type="ChEBI" id="CHEBI:57783"/>
        <dbReference type="ChEBI" id="CHEBI:58349"/>
        <dbReference type="ChEBI" id="CHEBI:142237"/>
        <dbReference type="ChEBI" id="CHEBI:142238"/>
        <dbReference type="EC" id="2.3.1.292"/>
    </reaction>
</comment>
<evidence type="ECO:0000256" key="14">
    <source>
        <dbReference type="ARBA" id="ARBA00029443"/>
    </source>
</evidence>
<dbReference type="InterPro" id="IPR016036">
    <property type="entry name" value="Malonyl_transacylase_ACP-bd"/>
</dbReference>
<dbReference type="Pfam" id="PF13193">
    <property type="entry name" value="AMP-binding_C"/>
    <property type="match status" value="2"/>
</dbReference>
<dbReference type="InterPro" id="IPR014031">
    <property type="entry name" value="Ketoacyl_synth_C"/>
</dbReference>
<dbReference type="InterPro" id="IPR025110">
    <property type="entry name" value="AMP-bd_C"/>
</dbReference>
<feature type="domain" description="Ketosynthase family 3 (KS3)" evidence="26">
    <location>
        <begin position="9"/>
        <end position="432"/>
    </location>
</feature>
<dbReference type="GO" id="GO:0016874">
    <property type="term" value="F:ligase activity"/>
    <property type="evidence" value="ECO:0007669"/>
    <property type="project" value="UniProtKB-KW"/>
</dbReference>
<feature type="domain" description="Carrier" evidence="25">
    <location>
        <begin position="3492"/>
        <end position="3566"/>
    </location>
</feature>
<dbReference type="Gene3D" id="3.30.559.30">
    <property type="entry name" value="Nonribosomal peptide synthetase, condensation domain"/>
    <property type="match status" value="2"/>
</dbReference>
<dbReference type="InterPro" id="IPR020841">
    <property type="entry name" value="PKS_Beta-ketoAc_synthase_dom"/>
</dbReference>
<dbReference type="Gene3D" id="3.40.366.10">
    <property type="entry name" value="Malonyl-Coenzyme A Acyl Carrier Protein, domain 2"/>
    <property type="match status" value="1"/>
</dbReference>
<dbReference type="InterPro" id="IPR010071">
    <property type="entry name" value="AA_adenyl_dom"/>
</dbReference>
<dbReference type="SUPFAM" id="SSF55048">
    <property type="entry name" value="Probable ACP-binding domain of malonyl-CoA ACP transacylase"/>
    <property type="match status" value="1"/>
</dbReference>
<evidence type="ECO:0000256" key="3">
    <source>
        <dbReference type="ARBA" id="ARBA00006432"/>
    </source>
</evidence>
<dbReference type="STRING" id="1330534.L323_09735"/>
<comment type="catalytic activity">
    <reaction evidence="16">
        <text>19-(4-hydroxyphenyl)nonadecanoyl-[(phenol)carboxyphthiodiolenone synthase] + 2 (S)-methylmalonyl-CoA + 3 malonyl-CoA + 5 NADPH + 10 H(+) = C37-(phenol)carboxyphthiodiolenone-[(phenol)carboxyphthiodiolenone synthase] + 5 CO2 + 5 NADP(+) + 5 CoA + 2 H2O</text>
        <dbReference type="Rhea" id="RHEA:57760"/>
        <dbReference type="Rhea" id="RHEA-COMP:14273"/>
        <dbReference type="Rhea" id="RHEA-COMP:14990"/>
        <dbReference type="ChEBI" id="CHEBI:15377"/>
        <dbReference type="ChEBI" id="CHEBI:15378"/>
        <dbReference type="ChEBI" id="CHEBI:16526"/>
        <dbReference type="ChEBI" id="CHEBI:57287"/>
        <dbReference type="ChEBI" id="CHEBI:57327"/>
        <dbReference type="ChEBI" id="CHEBI:57384"/>
        <dbReference type="ChEBI" id="CHEBI:57783"/>
        <dbReference type="ChEBI" id="CHEBI:58349"/>
        <dbReference type="ChEBI" id="CHEBI:133301"/>
        <dbReference type="ChEBI" id="CHEBI:142260"/>
        <dbReference type="EC" id="2.3.1.292"/>
    </reaction>
</comment>
<keyword evidence="13" id="KW-0511">Multifunctional enzyme</keyword>
<evidence type="ECO:0000256" key="11">
    <source>
        <dbReference type="ARBA" id="ARBA00023098"/>
    </source>
</evidence>
<dbReference type="PANTHER" id="PTHR45527">
    <property type="entry name" value="NONRIBOSOMAL PEPTIDE SYNTHETASE"/>
    <property type="match status" value="1"/>
</dbReference>
<dbReference type="FunFam" id="1.10.1200.10:FF:000005">
    <property type="entry name" value="Nonribosomal peptide synthetase 1"/>
    <property type="match status" value="1"/>
</dbReference>
<dbReference type="GO" id="GO:0043041">
    <property type="term" value="P:amino acid activation for nonribosomal peptide biosynthetic process"/>
    <property type="evidence" value="ECO:0007669"/>
    <property type="project" value="UniProtKB-ARBA"/>
</dbReference>
<dbReference type="InterPro" id="IPR036291">
    <property type="entry name" value="NAD(P)-bd_dom_sf"/>
</dbReference>
<dbReference type="Pfam" id="PF00668">
    <property type="entry name" value="Condensation"/>
    <property type="match status" value="2"/>
</dbReference>
<comment type="function">
    <text evidence="19">Part of the PpsABCDE complex involved in the biosynthesis of the lipid core common to phthiocerols and phenolphthiocerols by successive additions of malonyl-CoA or methylmalonyl-CoA extender units. PpsA can accept as substrate the activated forms of either icosanoyl (C20), docosanoyl (C22) or lignoceroyl (C24) groups from FadD26, or a (4-hydroxyphenyl)-C17 or (4-hydroxyphenyl)-C19 fatty acyl from FadD29. PpsA initiates the biosynthesis and extends its substrate using a malonyl-CoA extender unit. The PpsB and PpsC proteins add the second and third malonyl-CoA extender units. PpsD adds an (R)-methylmalonyl unit and PpsE adds a second (R)-methylmalonyl unit. The incorporation of the methylmalonyl units results in formation of two branched methyl groups in the elongated product.</text>
</comment>
<name>U4R2K7_9FIRM</name>
<dbReference type="InterPro" id="IPR000873">
    <property type="entry name" value="AMP-dep_synth/lig_dom"/>
</dbReference>
<dbReference type="Pfam" id="PF00501">
    <property type="entry name" value="AMP-binding"/>
    <property type="match status" value="2"/>
</dbReference>
<dbReference type="InterPro" id="IPR049490">
    <property type="entry name" value="C883_1060-like_KR_N"/>
</dbReference>
<dbReference type="PROSITE" id="PS00606">
    <property type="entry name" value="KS3_1"/>
    <property type="match status" value="1"/>
</dbReference>
<keyword evidence="6" id="KW-0436">Ligase</keyword>
<evidence type="ECO:0000256" key="9">
    <source>
        <dbReference type="ARBA" id="ARBA00022857"/>
    </source>
</evidence>
<dbReference type="PANTHER" id="PTHR45527:SF1">
    <property type="entry name" value="FATTY ACID SYNTHASE"/>
    <property type="match status" value="1"/>
</dbReference>
<dbReference type="Gene3D" id="3.40.47.10">
    <property type="match status" value="1"/>
</dbReference>
<dbReference type="SUPFAM" id="SSF52151">
    <property type="entry name" value="FabD/lysophospholipase-like"/>
    <property type="match status" value="1"/>
</dbReference>
<keyword evidence="8" id="KW-0276">Fatty acid metabolism</keyword>
<evidence type="ECO:0000256" key="6">
    <source>
        <dbReference type="ARBA" id="ARBA00022598"/>
    </source>
</evidence>
<reference evidence="27 28" key="1">
    <citation type="journal article" date="2013" name="Genome Announc.">
        <title>Draft Genome Sequence of the Cellulolytic Bacterium Clostridium papyrosolvens C7 (ATCC 700395).</title>
        <authorList>
            <person name="Zepeda V."/>
            <person name="Dassa B."/>
            <person name="Borovok I."/>
            <person name="Lamed R."/>
            <person name="Bayer E.A."/>
            <person name="Cate J.H."/>
        </authorList>
    </citation>
    <scope>NUCLEOTIDE SEQUENCE [LARGE SCALE GENOMIC DNA]</scope>
    <source>
        <strain evidence="27 28">C7</strain>
    </source>
</reference>
<dbReference type="Gene3D" id="3.30.300.30">
    <property type="match status" value="2"/>
</dbReference>
<dbReference type="SUPFAM" id="SSF56801">
    <property type="entry name" value="Acetyl-CoA synthetase-like"/>
    <property type="match status" value="2"/>
</dbReference>
<dbReference type="Pfam" id="PF07993">
    <property type="entry name" value="NAD_binding_4"/>
    <property type="match status" value="1"/>
</dbReference>
<dbReference type="SUPFAM" id="SSF51735">
    <property type="entry name" value="NAD(P)-binding Rossmann-fold domains"/>
    <property type="match status" value="3"/>
</dbReference>
<evidence type="ECO:0000256" key="21">
    <source>
        <dbReference type="ARBA" id="ARBA00073623"/>
    </source>
</evidence>
<evidence type="ECO:0000313" key="27">
    <source>
        <dbReference type="EMBL" id="EPR11937.1"/>
    </source>
</evidence>
<dbReference type="CDD" id="cd19531">
    <property type="entry name" value="LCL_NRPS-like"/>
    <property type="match status" value="2"/>
</dbReference>
<dbReference type="Gene3D" id="1.10.1240.100">
    <property type="match status" value="1"/>
</dbReference>
<dbReference type="InterPro" id="IPR023213">
    <property type="entry name" value="CAT-like_dom_sf"/>
</dbReference>
<comment type="catalytic activity">
    <reaction evidence="18">
        <text>icosanoyl-[(phenol)carboxyphthiodiolenone synthase] + 2 (S)-methylmalonyl-CoA + 3 malonyl-CoA + 5 NADPH + 10 H(+) = C32-carboxyphthiodiolenone-[(phenol)carboxyphthiodiolenone synthase] + 5 CO2 + 5 NADP(+) + 5 CoA + 2 H2O</text>
        <dbReference type="Rhea" id="RHEA:57748"/>
        <dbReference type="Rhea" id="RHEA-COMP:14985"/>
        <dbReference type="Rhea" id="RHEA-COMP:14986"/>
        <dbReference type="ChEBI" id="CHEBI:15377"/>
        <dbReference type="ChEBI" id="CHEBI:15378"/>
        <dbReference type="ChEBI" id="CHEBI:16526"/>
        <dbReference type="ChEBI" id="CHEBI:57287"/>
        <dbReference type="ChEBI" id="CHEBI:57327"/>
        <dbReference type="ChEBI" id="CHEBI:57384"/>
        <dbReference type="ChEBI" id="CHEBI:57783"/>
        <dbReference type="ChEBI" id="CHEBI:58349"/>
        <dbReference type="ChEBI" id="CHEBI:87848"/>
        <dbReference type="ChEBI" id="CHEBI:142236"/>
        <dbReference type="EC" id="2.3.1.292"/>
    </reaction>
</comment>
<comment type="cofactor">
    <cofactor evidence="1">
        <name>NADP(+)</name>
        <dbReference type="ChEBI" id="CHEBI:58349"/>
    </cofactor>
</comment>
<evidence type="ECO:0000256" key="12">
    <source>
        <dbReference type="ARBA" id="ARBA00023194"/>
    </source>
</evidence>
<dbReference type="GO" id="GO:0044550">
    <property type="term" value="P:secondary metabolite biosynthetic process"/>
    <property type="evidence" value="ECO:0007669"/>
    <property type="project" value="TreeGrafter"/>
</dbReference>
<dbReference type="PROSITE" id="PS00012">
    <property type="entry name" value="PHOSPHOPANTETHEINE"/>
    <property type="match status" value="2"/>
</dbReference>
<dbReference type="Gene3D" id="1.10.1200.10">
    <property type="entry name" value="ACP-like"/>
    <property type="match status" value="3"/>
</dbReference>
<dbReference type="InterPro" id="IPR036736">
    <property type="entry name" value="ACP-like_sf"/>
</dbReference>
<dbReference type="InterPro" id="IPR009081">
    <property type="entry name" value="PP-bd_ACP"/>
</dbReference>
<dbReference type="Pfam" id="PF00109">
    <property type="entry name" value="ketoacyl-synt"/>
    <property type="match status" value="1"/>
</dbReference>
<evidence type="ECO:0000256" key="13">
    <source>
        <dbReference type="ARBA" id="ARBA00023268"/>
    </source>
</evidence>
<dbReference type="InterPro" id="IPR057326">
    <property type="entry name" value="KR_dom"/>
</dbReference>
<keyword evidence="5" id="KW-0597">Phosphoprotein</keyword>
<dbReference type="PROSITE" id="PS50075">
    <property type="entry name" value="CARRIER"/>
    <property type="match status" value="3"/>
</dbReference>
<dbReference type="FunFam" id="3.40.47.10:FF:000042">
    <property type="entry name" value="Polyketide synthase Pks13"/>
    <property type="match status" value="1"/>
</dbReference>
<dbReference type="GO" id="GO:0006633">
    <property type="term" value="P:fatty acid biosynthetic process"/>
    <property type="evidence" value="ECO:0007669"/>
    <property type="project" value="InterPro"/>
</dbReference>
<evidence type="ECO:0000256" key="20">
    <source>
        <dbReference type="ARBA" id="ARBA00066974"/>
    </source>
</evidence>
<evidence type="ECO:0000256" key="1">
    <source>
        <dbReference type="ARBA" id="ARBA00001937"/>
    </source>
</evidence>
<comment type="catalytic activity">
    <reaction evidence="15">
        <text>17-(4-hydroxyphenyl)heptadecanoyl-[(phenol)carboxyphthiodiolenone synthase] + 2 (S)-methylmalonyl-CoA + 3 malonyl-CoA + 5 NADPH + 10 H(+) = C35-(phenol)carboxyphthiodiolenone-[(phenol)carboxyphthiodiolenone synthase] + 5 CO2 + 5 NADP(+) + 5 CoA + 2 H2O</text>
        <dbReference type="Rhea" id="RHEA:57756"/>
        <dbReference type="Rhea" id="RHEA-COMP:14272"/>
        <dbReference type="Rhea" id="RHEA-COMP:14989"/>
        <dbReference type="ChEBI" id="CHEBI:15377"/>
        <dbReference type="ChEBI" id="CHEBI:15378"/>
        <dbReference type="ChEBI" id="CHEBI:16526"/>
        <dbReference type="ChEBI" id="CHEBI:57287"/>
        <dbReference type="ChEBI" id="CHEBI:57327"/>
        <dbReference type="ChEBI" id="CHEBI:57384"/>
        <dbReference type="ChEBI" id="CHEBI:57783"/>
        <dbReference type="ChEBI" id="CHEBI:58349"/>
        <dbReference type="ChEBI" id="CHEBI:133300"/>
        <dbReference type="ChEBI" id="CHEBI:142259"/>
        <dbReference type="EC" id="2.3.1.292"/>
    </reaction>
</comment>
<organism evidence="27 28">
    <name type="scientific">Ruminiclostridium papyrosolvens C7</name>
    <dbReference type="NCBI Taxonomy" id="1330534"/>
    <lineage>
        <taxon>Bacteria</taxon>
        <taxon>Bacillati</taxon>
        <taxon>Bacillota</taxon>
        <taxon>Clostridia</taxon>
        <taxon>Eubacteriales</taxon>
        <taxon>Oscillospiraceae</taxon>
        <taxon>Ruminiclostridium</taxon>
    </lineage>
</organism>
<evidence type="ECO:0000256" key="24">
    <source>
        <dbReference type="ARBA" id="ARBA00084020"/>
    </source>
</evidence>
<dbReference type="GO" id="GO:0016491">
    <property type="term" value="F:oxidoreductase activity"/>
    <property type="evidence" value="ECO:0007669"/>
    <property type="project" value="UniProtKB-KW"/>
</dbReference>
<dbReference type="GO" id="GO:0017000">
    <property type="term" value="P:antibiotic biosynthetic process"/>
    <property type="evidence" value="ECO:0007669"/>
    <property type="project" value="UniProtKB-KW"/>
</dbReference>
<dbReference type="GO" id="GO:0004315">
    <property type="term" value="F:3-oxoacyl-[acyl-carrier-protein] synthase activity"/>
    <property type="evidence" value="ECO:0007669"/>
    <property type="project" value="InterPro"/>
</dbReference>
<dbReference type="NCBIfam" id="TIGR01733">
    <property type="entry name" value="AA-adenyl-dom"/>
    <property type="match status" value="2"/>
</dbReference>
<dbReference type="SMART" id="SM00827">
    <property type="entry name" value="PKS_AT"/>
    <property type="match status" value="1"/>
</dbReference>
<evidence type="ECO:0000259" key="25">
    <source>
        <dbReference type="PROSITE" id="PS50075"/>
    </source>
</evidence>
<dbReference type="InterPro" id="IPR020806">
    <property type="entry name" value="PKS_PP-bd"/>
</dbReference>
<comment type="similarity">
    <text evidence="14">In the C-terminal section; belongs to the NRP synthetase family.</text>
</comment>
<dbReference type="SUPFAM" id="SSF47336">
    <property type="entry name" value="ACP-like"/>
    <property type="match status" value="3"/>
</dbReference>
<dbReference type="FunFam" id="2.30.38.10:FF:000001">
    <property type="entry name" value="Non-ribosomal peptide synthetase PvdI"/>
    <property type="match status" value="1"/>
</dbReference>
<keyword evidence="4" id="KW-0596">Phosphopantetheine</keyword>
<feature type="domain" description="Carrier" evidence="25">
    <location>
        <begin position="2476"/>
        <end position="2551"/>
    </location>
</feature>
<dbReference type="GO" id="GO:0005829">
    <property type="term" value="C:cytosol"/>
    <property type="evidence" value="ECO:0007669"/>
    <property type="project" value="TreeGrafter"/>
</dbReference>
<evidence type="ECO:0000256" key="2">
    <source>
        <dbReference type="ARBA" id="ARBA00001957"/>
    </source>
</evidence>